<dbReference type="Pfam" id="PF11164">
    <property type="entry name" value="DUF2948"/>
    <property type="match status" value="1"/>
</dbReference>
<reference evidence="1 2" key="1">
    <citation type="submission" date="2017-08" db="EMBL/GenBank/DDBJ databases">
        <authorList>
            <person name="de Groot N.N."/>
        </authorList>
    </citation>
    <scope>NUCLEOTIDE SEQUENCE [LARGE SCALE GENOMIC DNA]</scope>
    <source>
        <strain evidence="1 2">USBA 352</strain>
    </source>
</reference>
<proteinExistence type="predicted"/>
<dbReference type="Proteomes" id="UP000219331">
    <property type="component" value="Unassembled WGS sequence"/>
</dbReference>
<dbReference type="AlphaFoldDB" id="A0A285T1I8"/>
<dbReference type="RefSeq" id="WP_097175495.1">
    <property type="nucleotide sequence ID" value="NZ_OBML01000008.1"/>
</dbReference>
<accession>A0A285T1I8</accession>
<sequence>MQQLKLAALDEEDLSVISAQVQDAVLKVGDIRYYPADRHLVLAMNRFAWDGEGSGARTSNERRRSALSFARAERLRAQNIRQDAKDAVLSLLAINFVAADEPAGRIDLVFAGGATLSFDVECIEAQLADLGAAWATEHRPSHETD</sequence>
<dbReference type="InterPro" id="IPR021335">
    <property type="entry name" value="DUF2948"/>
</dbReference>
<evidence type="ECO:0000313" key="1">
    <source>
        <dbReference type="EMBL" id="SOC15171.1"/>
    </source>
</evidence>
<organism evidence="1 2">
    <name type="scientific">Stappia indica</name>
    <dbReference type="NCBI Taxonomy" id="538381"/>
    <lineage>
        <taxon>Bacteria</taxon>
        <taxon>Pseudomonadati</taxon>
        <taxon>Pseudomonadota</taxon>
        <taxon>Alphaproteobacteria</taxon>
        <taxon>Hyphomicrobiales</taxon>
        <taxon>Stappiaceae</taxon>
        <taxon>Stappia</taxon>
    </lineage>
</organism>
<evidence type="ECO:0000313" key="2">
    <source>
        <dbReference type="Proteomes" id="UP000219331"/>
    </source>
</evidence>
<keyword evidence="2" id="KW-1185">Reference proteome</keyword>
<gene>
    <name evidence="1" type="ORF">SAMN05421512_10872</name>
</gene>
<evidence type="ECO:0008006" key="3">
    <source>
        <dbReference type="Google" id="ProtNLM"/>
    </source>
</evidence>
<protein>
    <recommendedName>
        <fullName evidence="3">DUF2948 domain-containing protein</fullName>
    </recommendedName>
</protein>
<name>A0A285T1I8_9HYPH</name>
<dbReference type="STRING" id="538381.GCA_001696535_02916"/>
<dbReference type="OrthoDB" id="9806367at2"/>
<dbReference type="EMBL" id="OBML01000008">
    <property type="protein sequence ID" value="SOC15171.1"/>
    <property type="molecule type" value="Genomic_DNA"/>
</dbReference>